<feature type="transmembrane region" description="Helical" evidence="1">
    <location>
        <begin position="434"/>
        <end position="450"/>
    </location>
</feature>
<dbReference type="PANTHER" id="PTHR35342">
    <property type="entry name" value="TRICARBOXYLIC TRANSPORT PROTEIN"/>
    <property type="match status" value="1"/>
</dbReference>
<dbReference type="STRING" id="1082931.KKY_2545"/>
<evidence type="ECO:0000313" key="3">
    <source>
        <dbReference type="EMBL" id="AEQ52553.1"/>
    </source>
</evidence>
<proteinExistence type="predicted"/>
<keyword evidence="1" id="KW-1133">Transmembrane helix</keyword>
<name>G4RAN0_PELHB</name>
<protein>
    <submittedName>
        <fullName evidence="3">Tricarboxylate transport membrane protein TctA</fullName>
    </submittedName>
</protein>
<feature type="transmembrane region" description="Helical" evidence="1">
    <location>
        <begin position="168"/>
        <end position="189"/>
    </location>
</feature>
<dbReference type="Pfam" id="PF01970">
    <property type="entry name" value="TctA"/>
    <property type="match status" value="1"/>
</dbReference>
<dbReference type="AlphaFoldDB" id="G4RAN0"/>
<reference evidence="3 4" key="1">
    <citation type="journal article" date="2012" name="J. Bacteriol.">
        <title>Complete genome sequence of Pelagibacterium halotolerans B2T.</title>
        <authorList>
            <person name="Huo Y.Y."/>
            <person name="Cheng H."/>
            <person name="Han X.F."/>
            <person name="Jiang X.W."/>
            <person name="Sun C."/>
            <person name="Zhang X.Q."/>
            <person name="Zhu X.F."/>
            <person name="Liu Y.F."/>
            <person name="Li P.F."/>
            <person name="Ni P.X."/>
            <person name="Wu M."/>
        </authorList>
    </citation>
    <scope>NUCLEOTIDE SEQUENCE [LARGE SCALE GENOMIC DNA]</scope>
    <source>
        <strain evidence="4">DSM 22347 / JCM 15775 / CGMCC 1.7692 / B2</strain>
    </source>
</reference>
<dbReference type="RefSeq" id="WP_014131702.1">
    <property type="nucleotide sequence ID" value="NC_016078.1"/>
</dbReference>
<evidence type="ECO:0000259" key="2">
    <source>
        <dbReference type="Pfam" id="PF01970"/>
    </source>
</evidence>
<feature type="transmembrane region" description="Helical" evidence="1">
    <location>
        <begin position="319"/>
        <end position="342"/>
    </location>
</feature>
<organism evidence="3 4">
    <name type="scientific">Pelagibacterium halotolerans (strain DSM 22347 / JCM 15775 / CGMCC 1.7692 / B2)</name>
    <dbReference type="NCBI Taxonomy" id="1082931"/>
    <lineage>
        <taxon>Bacteria</taxon>
        <taxon>Pseudomonadati</taxon>
        <taxon>Pseudomonadota</taxon>
        <taxon>Alphaproteobacteria</taxon>
        <taxon>Hyphomicrobiales</taxon>
        <taxon>Devosiaceae</taxon>
        <taxon>Pelagibacterium</taxon>
    </lineage>
</organism>
<feature type="transmembrane region" description="Helical" evidence="1">
    <location>
        <begin position="462"/>
        <end position="485"/>
    </location>
</feature>
<dbReference type="eggNOG" id="COG3333">
    <property type="taxonomic scope" value="Bacteria"/>
</dbReference>
<keyword evidence="4" id="KW-1185">Reference proteome</keyword>
<feature type="transmembrane region" description="Helical" evidence="1">
    <location>
        <begin position="388"/>
        <end position="404"/>
    </location>
</feature>
<gene>
    <name evidence="3" type="ordered locus">KKY_2545</name>
</gene>
<feature type="transmembrane region" description="Helical" evidence="1">
    <location>
        <begin position="145"/>
        <end position="162"/>
    </location>
</feature>
<feature type="transmembrane region" description="Helical" evidence="1">
    <location>
        <begin position="354"/>
        <end position="376"/>
    </location>
</feature>
<dbReference type="EMBL" id="CP003075">
    <property type="protein sequence ID" value="AEQ52553.1"/>
    <property type="molecule type" value="Genomic_DNA"/>
</dbReference>
<feature type="transmembrane region" description="Helical" evidence="1">
    <location>
        <begin position="20"/>
        <end position="47"/>
    </location>
</feature>
<keyword evidence="1" id="KW-0472">Membrane</keyword>
<evidence type="ECO:0000256" key="1">
    <source>
        <dbReference type="SAM" id="Phobius"/>
    </source>
</evidence>
<accession>G4RAN0</accession>
<feature type="transmembrane region" description="Helical" evidence="1">
    <location>
        <begin position="410"/>
        <end position="427"/>
    </location>
</feature>
<sequence>MLELAWPALVDIFDGNSIWFLLIGSLIGFVFAVLPGLSGPQVLALLLPVTFTMPSNDAIILLMGAAGVSAFGGSLTAILINAPGTAQSAATVFDGYPLTRQGRAGYAIGAAAFSSLLGAIFGAVVLTLILPLGRYVVLAFSYPEYFMLAVMGLAMIAVLSQGSPWKSIMAGGIGFTLAFIGIDTTTGALRYTFGWDYLWDGIKLVPAIIGLFGIAEALAIFGKPGAISKEPPNTSLSGIFEGCMAVFGNFGVFLRSATIGTIIGIIPGVGGAVANFVSYGQTVATAKDKSRFGKGDIRGVIAPESANNAKDGGSLVPTLIFGIPGSLEMAVLLGALTLHGINPGPRLMLDHGNIALLLIYALVLSNIFIAVFGVLIAKPLTHITRIRTVFIAPVIMVLGLMGAYATNGYIEDAIVALAFGVIGYIMMRFDYSRIALLIALVLGTLLQNSFHQTNDLWGIAGFFNRPISLTLFFITVLMLAMPAIVNQVQKRHARQ</sequence>
<dbReference type="InterPro" id="IPR002823">
    <property type="entry name" value="DUF112_TM"/>
</dbReference>
<keyword evidence="1" id="KW-0812">Transmembrane</keyword>
<dbReference type="HOGENOM" id="CLU_022936_2_0_5"/>
<evidence type="ECO:0000313" key="4">
    <source>
        <dbReference type="Proteomes" id="UP000008850"/>
    </source>
</evidence>
<feature type="transmembrane region" description="Helical" evidence="1">
    <location>
        <begin position="59"/>
        <end position="84"/>
    </location>
</feature>
<feature type="transmembrane region" description="Helical" evidence="1">
    <location>
        <begin position="201"/>
        <end position="222"/>
    </location>
</feature>
<dbReference type="PATRIC" id="fig|1082931.4.peg.2514"/>
<dbReference type="KEGG" id="phl:KKY_2545"/>
<dbReference type="Proteomes" id="UP000008850">
    <property type="component" value="Chromosome"/>
</dbReference>
<feature type="transmembrane region" description="Helical" evidence="1">
    <location>
        <begin position="104"/>
        <end position="133"/>
    </location>
</feature>
<feature type="domain" description="DUF112" evidence="2">
    <location>
        <begin position="19"/>
        <end position="437"/>
    </location>
</feature>
<dbReference type="PANTHER" id="PTHR35342:SF5">
    <property type="entry name" value="TRICARBOXYLIC TRANSPORT PROTEIN"/>
    <property type="match status" value="1"/>
</dbReference>